<dbReference type="Pfam" id="PF02525">
    <property type="entry name" value="Flavodoxin_2"/>
    <property type="match status" value="1"/>
</dbReference>
<proteinExistence type="inferred from homology"/>
<dbReference type="InterPro" id="IPR051545">
    <property type="entry name" value="NAD(P)H_dehydrogenase_qn"/>
</dbReference>
<sequence>MLPRNVLLILASPADSFGAALADAYADSAEHAGHRVERLALDTLDFDPLLHHGYRREQALEADLQAARQALLRADHLVFVYPVWWGSVPALLKGFLDRLLLPGFAFRYRPGQAMPERLLGGRSAQLLVTMDSPPWYFRWVTGAPAIAQMKRATLEFCGIRPVAVACFGPLQDSTPARRERWLAEARALGAVLPPARR</sequence>
<dbReference type="InterPro" id="IPR003680">
    <property type="entry name" value="Flavodoxin_fold"/>
</dbReference>
<dbReference type="SUPFAM" id="SSF52218">
    <property type="entry name" value="Flavoproteins"/>
    <property type="match status" value="1"/>
</dbReference>
<keyword evidence="2" id="KW-0560">Oxidoreductase</keyword>
<name>A0A1H2HJ10_9GAMM</name>
<dbReference type="RefSeq" id="WP_090214669.1">
    <property type="nucleotide sequence ID" value="NZ_LT629780.1"/>
</dbReference>
<dbReference type="GO" id="GO:0005829">
    <property type="term" value="C:cytosol"/>
    <property type="evidence" value="ECO:0007669"/>
    <property type="project" value="TreeGrafter"/>
</dbReference>
<evidence type="ECO:0000256" key="2">
    <source>
        <dbReference type="ARBA" id="ARBA00023002"/>
    </source>
</evidence>
<comment type="similarity">
    <text evidence="1">Belongs to the NAD(P)H dehydrogenase (quinone) family.</text>
</comment>
<evidence type="ECO:0000313" key="4">
    <source>
        <dbReference type="EMBL" id="SDU31729.1"/>
    </source>
</evidence>
<evidence type="ECO:0000313" key="5">
    <source>
        <dbReference type="Proteomes" id="UP000243063"/>
    </source>
</evidence>
<gene>
    <name evidence="4" type="ORF">SAMN05216580_2354</name>
</gene>
<dbReference type="Gene3D" id="3.40.50.360">
    <property type="match status" value="1"/>
</dbReference>
<dbReference type="PANTHER" id="PTHR10204:SF34">
    <property type="entry name" value="NAD(P)H DEHYDROGENASE [QUINONE] 1 ISOFORM 1"/>
    <property type="match status" value="1"/>
</dbReference>
<reference evidence="5" key="1">
    <citation type="submission" date="2016-10" db="EMBL/GenBank/DDBJ databases">
        <authorList>
            <person name="Varghese N."/>
            <person name="Submissions S."/>
        </authorList>
    </citation>
    <scope>NUCLEOTIDE SEQUENCE [LARGE SCALE GENOMIC DNA]</scope>
    <source>
        <strain evidence="5">CCTCC 2012022</strain>
    </source>
</reference>
<evidence type="ECO:0000256" key="1">
    <source>
        <dbReference type="ARBA" id="ARBA00006252"/>
    </source>
</evidence>
<keyword evidence="5" id="KW-1185">Reference proteome</keyword>
<accession>A0A1H2HJ10</accession>
<dbReference type="STRING" id="1245526.SAMN05216580_2354"/>
<dbReference type="OrthoDB" id="9798454at2"/>
<organism evidence="4 5">
    <name type="scientific">Geopseudomonas guangdongensis</name>
    <dbReference type="NCBI Taxonomy" id="1245526"/>
    <lineage>
        <taxon>Bacteria</taxon>
        <taxon>Pseudomonadati</taxon>
        <taxon>Pseudomonadota</taxon>
        <taxon>Gammaproteobacteria</taxon>
        <taxon>Pseudomonadales</taxon>
        <taxon>Pseudomonadaceae</taxon>
        <taxon>Geopseudomonas</taxon>
    </lineage>
</organism>
<evidence type="ECO:0000259" key="3">
    <source>
        <dbReference type="Pfam" id="PF02525"/>
    </source>
</evidence>
<dbReference type="AlphaFoldDB" id="A0A1H2HJ10"/>
<dbReference type="GO" id="GO:0003955">
    <property type="term" value="F:NAD(P)H dehydrogenase (quinone) activity"/>
    <property type="evidence" value="ECO:0007669"/>
    <property type="project" value="TreeGrafter"/>
</dbReference>
<dbReference type="EMBL" id="LT629780">
    <property type="protein sequence ID" value="SDU31729.1"/>
    <property type="molecule type" value="Genomic_DNA"/>
</dbReference>
<protein>
    <submittedName>
        <fullName evidence="4">NAD(P)H dehydrogenase (Quinone)</fullName>
    </submittedName>
</protein>
<dbReference type="Proteomes" id="UP000243063">
    <property type="component" value="Chromosome I"/>
</dbReference>
<feature type="domain" description="Flavodoxin-like fold" evidence="3">
    <location>
        <begin position="5"/>
        <end position="184"/>
    </location>
</feature>
<dbReference type="InterPro" id="IPR029039">
    <property type="entry name" value="Flavoprotein-like_sf"/>
</dbReference>
<dbReference type="PANTHER" id="PTHR10204">
    <property type="entry name" value="NAD P H OXIDOREDUCTASE-RELATED"/>
    <property type="match status" value="1"/>
</dbReference>